<dbReference type="OrthoDB" id="6080404at2759"/>
<evidence type="ECO:0000256" key="4">
    <source>
        <dbReference type="ARBA" id="ARBA00023136"/>
    </source>
</evidence>
<evidence type="ECO:0000256" key="5">
    <source>
        <dbReference type="RuleBase" id="RU366054"/>
    </source>
</evidence>
<accession>A0A3N4K150</accession>
<dbReference type="Pfam" id="PF01145">
    <property type="entry name" value="Band_7"/>
    <property type="match status" value="1"/>
</dbReference>
<dbReference type="PANTHER" id="PTHR13806:SF31">
    <property type="entry name" value="FLOTILLIN-LIKE PROTEIN 1-RELATED"/>
    <property type="match status" value="1"/>
</dbReference>
<dbReference type="SUPFAM" id="SSF117892">
    <property type="entry name" value="Band 7/SPFH domain"/>
    <property type="match status" value="1"/>
</dbReference>
<dbReference type="InterPro" id="IPR001107">
    <property type="entry name" value="Band_7"/>
</dbReference>
<keyword evidence="3" id="KW-1003">Cell membrane</keyword>
<dbReference type="EMBL" id="ML120386">
    <property type="protein sequence ID" value="RPA99634.1"/>
    <property type="molecule type" value="Genomic_DNA"/>
</dbReference>
<dbReference type="InterPro" id="IPR027705">
    <property type="entry name" value="Flotillin_fam"/>
</dbReference>
<evidence type="ECO:0000256" key="1">
    <source>
        <dbReference type="ARBA" id="ARBA00004236"/>
    </source>
</evidence>
<dbReference type="Proteomes" id="UP000276215">
    <property type="component" value="Unassembled WGS sequence"/>
</dbReference>
<dbReference type="InterPro" id="IPR036013">
    <property type="entry name" value="Band_7/SPFH_dom_sf"/>
</dbReference>
<dbReference type="AlphaFoldDB" id="A0A3N4K150"/>
<evidence type="ECO:0000259" key="7">
    <source>
        <dbReference type="Pfam" id="PF01145"/>
    </source>
</evidence>
<dbReference type="PANTHER" id="PTHR13806">
    <property type="entry name" value="FLOTILLIN-RELATED"/>
    <property type="match status" value="1"/>
</dbReference>
<reference evidence="8 9" key="1">
    <citation type="journal article" date="2018" name="Nat. Ecol. Evol.">
        <title>Pezizomycetes genomes reveal the molecular basis of ectomycorrhizal truffle lifestyle.</title>
        <authorList>
            <person name="Murat C."/>
            <person name="Payen T."/>
            <person name="Noel B."/>
            <person name="Kuo A."/>
            <person name="Morin E."/>
            <person name="Chen J."/>
            <person name="Kohler A."/>
            <person name="Krizsan K."/>
            <person name="Balestrini R."/>
            <person name="Da Silva C."/>
            <person name="Montanini B."/>
            <person name="Hainaut M."/>
            <person name="Levati E."/>
            <person name="Barry K.W."/>
            <person name="Belfiori B."/>
            <person name="Cichocki N."/>
            <person name="Clum A."/>
            <person name="Dockter R.B."/>
            <person name="Fauchery L."/>
            <person name="Guy J."/>
            <person name="Iotti M."/>
            <person name="Le Tacon F."/>
            <person name="Lindquist E.A."/>
            <person name="Lipzen A."/>
            <person name="Malagnac F."/>
            <person name="Mello A."/>
            <person name="Molinier V."/>
            <person name="Miyauchi S."/>
            <person name="Poulain J."/>
            <person name="Riccioni C."/>
            <person name="Rubini A."/>
            <person name="Sitrit Y."/>
            <person name="Splivallo R."/>
            <person name="Traeger S."/>
            <person name="Wang M."/>
            <person name="Zifcakova L."/>
            <person name="Wipf D."/>
            <person name="Zambonelli A."/>
            <person name="Paolocci F."/>
            <person name="Nowrousian M."/>
            <person name="Ottonello S."/>
            <person name="Baldrian P."/>
            <person name="Spatafora J.W."/>
            <person name="Henrissat B."/>
            <person name="Nagy L.G."/>
            <person name="Aury J.M."/>
            <person name="Wincker P."/>
            <person name="Grigoriev I.V."/>
            <person name="Bonfante P."/>
            <person name="Martin F.M."/>
        </authorList>
    </citation>
    <scope>NUCLEOTIDE SEQUENCE [LARGE SCALE GENOMIC DNA]</scope>
    <source>
        <strain evidence="8 9">120613-1</strain>
    </source>
</reference>
<organism evidence="8 9">
    <name type="scientific">Choiromyces venosus 120613-1</name>
    <dbReference type="NCBI Taxonomy" id="1336337"/>
    <lineage>
        <taxon>Eukaryota</taxon>
        <taxon>Fungi</taxon>
        <taxon>Dikarya</taxon>
        <taxon>Ascomycota</taxon>
        <taxon>Pezizomycotina</taxon>
        <taxon>Pezizomycetes</taxon>
        <taxon>Pezizales</taxon>
        <taxon>Tuberaceae</taxon>
        <taxon>Choiromyces</taxon>
    </lineage>
</organism>
<feature type="coiled-coil region" evidence="6">
    <location>
        <begin position="213"/>
        <end position="275"/>
    </location>
</feature>
<evidence type="ECO:0000256" key="2">
    <source>
        <dbReference type="ARBA" id="ARBA00007161"/>
    </source>
</evidence>
<evidence type="ECO:0000256" key="3">
    <source>
        <dbReference type="ARBA" id="ARBA00022475"/>
    </source>
</evidence>
<feature type="domain" description="Band 7" evidence="7">
    <location>
        <begin position="29"/>
        <end position="192"/>
    </location>
</feature>
<dbReference type="STRING" id="1336337.A0A3N4K150"/>
<keyword evidence="9" id="KW-1185">Reference proteome</keyword>
<dbReference type="CDD" id="cd03399">
    <property type="entry name" value="SPFH_flotillin"/>
    <property type="match status" value="1"/>
</dbReference>
<evidence type="ECO:0000256" key="6">
    <source>
        <dbReference type="SAM" id="Coils"/>
    </source>
</evidence>
<protein>
    <recommendedName>
        <fullName evidence="7">Band 7 domain-containing protein</fullName>
    </recommendedName>
</protein>
<keyword evidence="6" id="KW-0175">Coiled coil</keyword>
<keyword evidence="4" id="KW-0472">Membrane</keyword>
<dbReference type="GO" id="GO:0005886">
    <property type="term" value="C:plasma membrane"/>
    <property type="evidence" value="ECO:0007669"/>
    <property type="project" value="UniProtKB-SubCell"/>
</dbReference>
<proteinExistence type="inferred from homology"/>
<name>A0A3N4K150_9PEZI</name>
<comment type="similarity">
    <text evidence="2 5">Belongs to the band 7/mec-2 family. Flotillin subfamily.</text>
</comment>
<gene>
    <name evidence="8" type="ORF">L873DRAFT_1806534</name>
</gene>
<comment type="subcellular location">
    <subcellularLocation>
        <location evidence="1">Cell membrane</location>
    </subcellularLocation>
</comment>
<sequence>MWFHVSEPNSYLAITGVNIDTVRIAKKAFVRPFQKVTKFSITPFDFSLQLQAMTIEKLEFLLPAVFTIGPDDTPDALRKYATLLTGQAGDVSSQSNSSGRGHVQDIVKGIIEGETRVIVSGMSMDEIFKERKMFKEQVIANVQDELSQFGLKIYNANVKELHDTPGSEYFAFLSRKAHEGALNQAKIDVAEARMRGDIGEKEKQGLTAQQISKIEADTAIKETERKKDKATAEASFSVRQQELNMEVQQATIKAKRAAEARDAELSKDVEKKRAEMELERLRAVDVVKSVIARETQEQKADAAAYTTKRTADAAEYNAQKTALASQFTQQHAADAKKYETQTASDAKGYQQQKSADAAQYETQKSADARQYSTIKAAEADYLSRVKKAEADFITAEKAAQASFITRKKEAEGMLEMAKAYQALSHVMGGPEGLMQFLMIERGVYGDLANANAKAIQGLQPKISVWNTGSAGGDGAMGDPTAPLRNIFQALPPLFSTINDQTGISPPAWMAQMPANAPGPSGAVAARGNGHVIGPKKS</sequence>
<evidence type="ECO:0000313" key="8">
    <source>
        <dbReference type="EMBL" id="RPA99634.1"/>
    </source>
</evidence>
<evidence type="ECO:0000313" key="9">
    <source>
        <dbReference type="Proteomes" id="UP000276215"/>
    </source>
</evidence>
<dbReference type="Gene3D" id="3.30.479.30">
    <property type="entry name" value="Band 7 domain"/>
    <property type="match status" value="1"/>
</dbReference>